<dbReference type="AlphaFoldDB" id="A0A3S1CMV6"/>
<dbReference type="RefSeq" id="WP_127081685.1">
    <property type="nucleotide sequence ID" value="NZ_RSCL01000007.1"/>
</dbReference>
<dbReference type="Proteomes" id="UP000271624">
    <property type="component" value="Unassembled WGS sequence"/>
</dbReference>
<proteinExistence type="predicted"/>
<reference evidence="1" key="2">
    <citation type="journal article" date="2019" name="Genome Biol. Evol.">
        <title>Day and night: Metabolic profiles and evolutionary relationships of six axenic non-marine cyanobacteria.</title>
        <authorList>
            <person name="Will S.E."/>
            <person name="Henke P."/>
            <person name="Boedeker C."/>
            <person name="Huang S."/>
            <person name="Brinkmann H."/>
            <person name="Rohde M."/>
            <person name="Jarek M."/>
            <person name="Friedl T."/>
            <person name="Seufert S."/>
            <person name="Schumacher M."/>
            <person name="Overmann J."/>
            <person name="Neumann-Schaal M."/>
            <person name="Petersen J."/>
        </authorList>
    </citation>
    <scope>NUCLEOTIDE SEQUENCE [LARGE SCALE GENOMIC DNA]</scope>
    <source>
        <strain evidence="1">PCC 7102</strain>
    </source>
</reference>
<sequence length="374" mass="43784">MAHFDVNQIRYFHKLLVPNADFDSAFTFYYDETNNIRKFYVKERDFNSSFKSNFVLGGVVYHESKPDISKLFSSLNLQRSIQEVKLKYLAKGDFLSCLKSQKLNYFLIYLLENNIYIHYSNINLLYYSMVDIVDSALVNSEAATQLGLDFSNFLKDNLYKLAKLEIDSVVNLFYSFEYPNIKKESVLPFIDALLDLFEDYEDTIEFHIGLTSLKQILKESKKEESLPFIMDEEDYILLKNFSDFYSRPIYLFKNSTHIFDKEDSIESLLSKFVFKDGDKVLQSYSFENSKDNLYIQASDIFIGLVGKFSFFINTNSPADIESSIQNLSTYQLETLDIYLDLIKKSESKNFAFLHSIDSFEEKSKLKLLSQMRNK</sequence>
<dbReference type="InterPro" id="IPR024524">
    <property type="entry name" value="DUF3800"/>
</dbReference>
<accession>A0A3S1CMV6</accession>
<comment type="caution">
    <text evidence="1">The sequence shown here is derived from an EMBL/GenBank/DDBJ whole genome shotgun (WGS) entry which is preliminary data.</text>
</comment>
<dbReference type="Pfam" id="PF12686">
    <property type="entry name" value="DUF3800"/>
    <property type="match status" value="1"/>
</dbReference>
<name>A0A3S1CMV6_9CYAN</name>
<evidence type="ECO:0000313" key="2">
    <source>
        <dbReference type="Proteomes" id="UP000271624"/>
    </source>
</evidence>
<dbReference type="OrthoDB" id="7541663at2"/>
<dbReference type="EMBL" id="RSCL01000007">
    <property type="protein sequence ID" value="RUT05989.1"/>
    <property type="molecule type" value="Genomic_DNA"/>
</dbReference>
<keyword evidence="2" id="KW-1185">Reference proteome</keyword>
<reference evidence="1" key="1">
    <citation type="submission" date="2018-12" db="EMBL/GenBank/DDBJ databases">
        <authorList>
            <person name="Will S."/>
            <person name="Neumann-Schaal M."/>
            <person name="Henke P."/>
        </authorList>
    </citation>
    <scope>NUCLEOTIDE SEQUENCE</scope>
    <source>
        <strain evidence="1">PCC 7102</strain>
    </source>
</reference>
<evidence type="ECO:0000313" key="1">
    <source>
        <dbReference type="EMBL" id="RUT05989.1"/>
    </source>
</evidence>
<gene>
    <name evidence="1" type="ORF">DSM106972_031950</name>
</gene>
<organism evidence="1 2">
    <name type="scientific">Dulcicalothrix desertica PCC 7102</name>
    <dbReference type="NCBI Taxonomy" id="232991"/>
    <lineage>
        <taxon>Bacteria</taxon>
        <taxon>Bacillati</taxon>
        <taxon>Cyanobacteriota</taxon>
        <taxon>Cyanophyceae</taxon>
        <taxon>Nostocales</taxon>
        <taxon>Calotrichaceae</taxon>
        <taxon>Dulcicalothrix</taxon>
    </lineage>
</organism>
<protein>
    <submittedName>
        <fullName evidence="1">Uncharacterized protein</fullName>
    </submittedName>
</protein>